<dbReference type="RefSeq" id="WP_072503334.1">
    <property type="nucleotide sequence ID" value="NZ_CP016364.1"/>
</dbReference>
<keyword evidence="2" id="KW-1185">Reference proteome</keyword>
<name>A0A1L3I031_9RHOB</name>
<evidence type="ECO:0008006" key="3">
    <source>
        <dbReference type="Google" id="ProtNLM"/>
    </source>
</evidence>
<dbReference type="GO" id="GO:0004252">
    <property type="term" value="F:serine-type endopeptidase activity"/>
    <property type="evidence" value="ECO:0007669"/>
    <property type="project" value="InterPro"/>
</dbReference>
<dbReference type="AlphaFoldDB" id="A0A1L3I031"/>
<dbReference type="KEGG" id="php:PhaeoP97_00021"/>
<protein>
    <recommendedName>
        <fullName evidence="3">Peptidase S8/S53 domain-containing protein</fullName>
    </recommendedName>
</protein>
<dbReference type="SUPFAM" id="SSF52743">
    <property type="entry name" value="Subtilisin-like"/>
    <property type="match status" value="1"/>
</dbReference>
<dbReference type="OrthoDB" id="8010691at2"/>
<sequence>MPLHWETFHSQDLLSDVADYRLSRPLMHTTSEASQPWWSALVELQDISIREFEERVQSRFPDYLVIPTDYDADDRDRVEETQFVSIFARKPLLDAFNRHAAEYSVIGLTLGTTVAASDLPDVDTNDDDSNHRKIIEVPEGTVITAVIDDAIAFAHNLFRDGLVSSRVEFATILPTSSEQLSQGRPSGRSYSKAQIDALLREYTTNGLLDEPAFYAAVGLINARSKALSAVALRRSHGTHVMALAAGHSMRDAPNDRPIICALLPSRVTEDSTGQNTLPSFKLALKRLCNQAARFRLPDKSKPPVIFNFSYGNFAGPHDGTSGIDRVIDRYFGPQTKKHDADQTRQIVLPAGNGNLSRIHAGLNLQNAKSKPKGPSWKLDFVAQPDDRTSSHLQMWMPYHATNPPPRFVGVRVTVPSGPTSKTVYVSGNTGQRLVDEQGQEVARLTYRFDGGHTRRGVMIFSVNPTAHQSAIDLARAGRWRINITSCDMGSSDDVQIWIERDETLPGFLPGGRQGYFDNADYVYFNALGAPLPVDPAGTTSSIHRAGTLSGYACGKTPMVVAGFTQSNRLLSDYSAAGPITPSRGKKKANRLGPDAAALADNSPVLTGVLSAGSNSGSLTRMGGTSVAAPRVARLAVQMTSEGVETDRNWLWSLAEAEDPNNKAAITRTGGGQVDIPVDFVLPEKG</sequence>
<evidence type="ECO:0000313" key="1">
    <source>
        <dbReference type="EMBL" id="APG45479.1"/>
    </source>
</evidence>
<accession>A0A1L3I031</accession>
<dbReference type="Gene3D" id="3.40.50.200">
    <property type="entry name" value="Peptidase S8/S53 domain"/>
    <property type="match status" value="1"/>
</dbReference>
<dbReference type="Proteomes" id="UP000183859">
    <property type="component" value="Chromosome"/>
</dbReference>
<evidence type="ECO:0000313" key="2">
    <source>
        <dbReference type="Proteomes" id="UP000183859"/>
    </source>
</evidence>
<dbReference type="STRING" id="1844006.PhaeoP97_00021"/>
<dbReference type="Gene3D" id="2.60.120.1290">
    <property type="match status" value="1"/>
</dbReference>
<gene>
    <name evidence="1" type="ORF">PhaeoP97_00021</name>
</gene>
<dbReference type="GO" id="GO:0006508">
    <property type="term" value="P:proteolysis"/>
    <property type="evidence" value="ECO:0007669"/>
    <property type="project" value="InterPro"/>
</dbReference>
<dbReference type="EMBL" id="CP016364">
    <property type="protein sequence ID" value="APG45479.1"/>
    <property type="molecule type" value="Genomic_DNA"/>
</dbReference>
<dbReference type="InterPro" id="IPR036852">
    <property type="entry name" value="Peptidase_S8/S53_dom_sf"/>
</dbReference>
<organism evidence="1 2">
    <name type="scientific">Phaeobacter porticola</name>
    <dbReference type="NCBI Taxonomy" id="1844006"/>
    <lineage>
        <taxon>Bacteria</taxon>
        <taxon>Pseudomonadati</taxon>
        <taxon>Pseudomonadota</taxon>
        <taxon>Alphaproteobacteria</taxon>
        <taxon>Rhodobacterales</taxon>
        <taxon>Roseobacteraceae</taxon>
        <taxon>Phaeobacter</taxon>
    </lineage>
</organism>
<proteinExistence type="predicted"/>
<reference evidence="2" key="1">
    <citation type="submission" date="2016-07" db="EMBL/GenBank/DDBJ databases">
        <title>Phaeobacter portensis sp. nov., a tropodithietic acid producing bacterium isolated from a German harbor.</title>
        <authorList>
            <person name="Freese H.M."/>
            <person name="Bunk B."/>
            <person name="Breider S."/>
            <person name="Brinkhoff T."/>
        </authorList>
    </citation>
    <scope>NUCLEOTIDE SEQUENCE [LARGE SCALE GENOMIC DNA]</scope>
    <source>
        <strain evidence="2">P97</strain>
    </source>
</reference>